<dbReference type="HAMAP" id="MF_01334">
    <property type="entry name" value="Ribosomal_bL25_CTC"/>
    <property type="match status" value="1"/>
</dbReference>
<dbReference type="GO" id="GO:0006412">
    <property type="term" value="P:translation"/>
    <property type="evidence" value="ECO:0007669"/>
    <property type="project" value="UniProtKB-UniRule"/>
</dbReference>
<feature type="domain" description="Large ribosomal subunit protein bL25 beta" evidence="7">
    <location>
        <begin position="103"/>
        <end position="185"/>
    </location>
</feature>
<dbReference type="RefSeq" id="WP_178931725.1">
    <property type="nucleotide sequence ID" value="NZ_JACBAZ010000002.1"/>
</dbReference>
<dbReference type="PANTHER" id="PTHR33284">
    <property type="entry name" value="RIBOSOMAL PROTEIN L25/GLN-TRNA SYNTHETASE, ANTI-CODON-BINDING DOMAIN-CONTAINING PROTEIN"/>
    <property type="match status" value="1"/>
</dbReference>
<evidence type="ECO:0000313" key="8">
    <source>
        <dbReference type="EMBL" id="NWK55193.1"/>
    </source>
</evidence>
<accession>A0A851GC86</accession>
<evidence type="ECO:0000256" key="2">
    <source>
        <dbReference type="ARBA" id="ARBA00022884"/>
    </source>
</evidence>
<keyword evidence="2 5" id="KW-0694">RNA-binding</keyword>
<dbReference type="AlphaFoldDB" id="A0A851GC86"/>
<dbReference type="Gene3D" id="2.40.240.10">
    <property type="entry name" value="Ribosomal Protein L25, Chain P"/>
    <property type="match status" value="1"/>
</dbReference>
<feature type="domain" description="Large ribosomal subunit protein bL25 L25" evidence="6">
    <location>
        <begin position="7"/>
        <end position="95"/>
    </location>
</feature>
<dbReference type="PANTHER" id="PTHR33284:SF1">
    <property type="entry name" value="RIBOSOMAL PROTEIN L25_GLN-TRNA SYNTHETASE, ANTI-CODON-BINDING DOMAIN-CONTAINING PROTEIN"/>
    <property type="match status" value="1"/>
</dbReference>
<dbReference type="InterPro" id="IPR029751">
    <property type="entry name" value="Ribosomal_L25_dom"/>
</dbReference>
<dbReference type="EMBL" id="JACBAZ010000002">
    <property type="protein sequence ID" value="NWK55193.1"/>
    <property type="molecule type" value="Genomic_DNA"/>
</dbReference>
<dbReference type="InterPro" id="IPR020057">
    <property type="entry name" value="Ribosomal_bL25_b-dom"/>
</dbReference>
<dbReference type="InterPro" id="IPR011035">
    <property type="entry name" value="Ribosomal_bL25/Gln-tRNA_synth"/>
</dbReference>
<dbReference type="CDD" id="cd00495">
    <property type="entry name" value="Ribosomal_L25_TL5_CTC"/>
    <property type="match status" value="1"/>
</dbReference>
<keyword evidence="9" id="KW-1185">Reference proteome</keyword>
<evidence type="ECO:0000256" key="5">
    <source>
        <dbReference type="HAMAP-Rule" id="MF_01334"/>
    </source>
</evidence>
<proteinExistence type="inferred from homology"/>
<dbReference type="GO" id="GO:0003735">
    <property type="term" value="F:structural constituent of ribosome"/>
    <property type="evidence" value="ECO:0007669"/>
    <property type="project" value="InterPro"/>
</dbReference>
<gene>
    <name evidence="5" type="primary">rplY</name>
    <name evidence="5" type="synonym">ctc</name>
    <name evidence="8" type="ORF">HW115_06200</name>
</gene>
<evidence type="ECO:0000313" key="9">
    <source>
        <dbReference type="Proteomes" id="UP000557872"/>
    </source>
</evidence>
<comment type="function">
    <text evidence="5">This is one of the proteins that binds to the 5S RNA in the ribosome where it forms part of the central protuberance.</text>
</comment>
<dbReference type="Proteomes" id="UP000557872">
    <property type="component" value="Unassembled WGS sequence"/>
</dbReference>
<comment type="caution">
    <text evidence="8">The sequence shown here is derived from an EMBL/GenBank/DDBJ whole genome shotgun (WGS) entry which is preliminary data.</text>
</comment>
<evidence type="ECO:0000259" key="7">
    <source>
        <dbReference type="Pfam" id="PF14693"/>
    </source>
</evidence>
<dbReference type="Pfam" id="PF01386">
    <property type="entry name" value="Ribosomal_L25p"/>
    <property type="match status" value="1"/>
</dbReference>
<evidence type="ECO:0000256" key="4">
    <source>
        <dbReference type="ARBA" id="ARBA00023274"/>
    </source>
</evidence>
<dbReference type="InterPro" id="IPR001021">
    <property type="entry name" value="Ribosomal_bL25_long"/>
</dbReference>
<evidence type="ECO:0000259" key="6">
    <source>
        <dbReference type="Pfam" id="PF01386"/>
    </source>
</evidence>
<keyword evidence="1 5" id="KW-0699">rRNA-binding</keyword>
<dbReference type="GO" id="GO:0022625">
    <property type="term" value="C:cytosolic large ribosomal subunit"/>
    <property type="evidence" value="ECO:0007669"/>
    <property type="project" value="TreeGrafter"/>
</dbReference>
<dbReference type="InterPro" id="IPR037121">
    <property type="entry name" value="Ribosomal_bL25_C"/>
</dbReference>
<dbReference type="NCBIfam" id="TIGR00731">
    <property type="entry name" value="bL25_bact_ctc"/>
    <property type="match status" value="1"/>
</dbReference>
<dbReference type="InterPro" id="IPR020056">
    <property type="entry name" value="Rbsml_bL25/Gln-tRNA_synth_N"/>
</dbReference>
<dbReference type="Pfam" id="PF14693">
    <property type="entry name" value="Ribosomal_TL5_C"/>
    <property type="match status" value="1"/>
</dbReference>
<keyword evidence="3 5" id="KW-0689">Ribosomal protein</keyword>
<name>A0A851GC86_9BACT</name>
<organism evidence="8 9">
    <name type="scientific">Oceaniferula marina</name>
    <dbReference type="NCBI Taxonomy" id="2748318"/>
    <lineage>
        <taxon>Bacteria</taxon>
        <taxon>Pseudomonadati</taxon>
        <taxon>Verrucomicrobiota</taxon>
        <taxon>Verrucomicrobiia</taxon>
        <taxon>Verrucomicrobiales</taxon>
        <taxon>Verrucomicrobiaceae</taxon>
        <taxon>Oceaniferula</taxon>
    </lineage>
</organism>
<sequence>MAKPQTLKASERARTGSGVLKQMRREGFIPSVIYGGGFENKNIKVHAKTLTDMLSHAASESILFNLDVEGSDTQLAFLQDVQHNALTGEIVHVDFRAVDNKTEIHANLPLELVGEAAGAKAGGYLDQMLHSLEVSCLPQDLPEGIEASVEHLEIGDALHIGEITYPEGVKPVQNADVVVALVIKTRVAKSAGAEATDEAAPAEAE</sequence>
<evidence type="ECO:0000256" key="3">
    <source>
        <dbReference type="ARBA" id="ARBA00022980"/>
    </source>
</evidence>
<comment type="subunit">
    <text evidence="5">Part of the 50S ribosomal subunit; part of the 5S rRNA/L5/L18/L25 subcomplex. Contacts the 5S rRNA. Binds to the 5S rRNA independently of L5 and L18.</text>
</comment>
<dbReference type="SUPFAM" id="SSF50715">
    <property type="entry name" value="Ribosomal protein L25-like"/>
    <property type="match status" value="1"/>
</dbReference>
<protein>
    <recommendedName>
        <fullName evidence="5">Large ribosomal subunit protein bL25</fullName>
    </recommendedName>
    <alternativeName>
        <fullName evidence="5">General stress protein CTC</fullName>
    </alternativeName>
</protein>
<dbReference type="InterPro" id="IPR020930">
    <property type="entry name" value="Ribosomal_uL5_bac-type"/>
</dbReference>
<dbReference type="GO" id="GO:0008097">
    <property type="term" value="F:5S rRNA binding"/>
    <property type="evidence" value="ECO:0007669"/>
    <property type="project" value="InterPro"/>
</dbReference>
<evidence type="ECO:0000256" key="1">
    <source>
        <dbReference type="ARBA" id="ARBA00022730"/>
    </source>
</evidence>
<keyword evidence="4 5" id="KW-0687">Ribonucleoprotein</keyword>
<dbReference type="Gene3D" id="2.170.120.20">
    <property type="entry name" value="Ribosomal protein L25, beta domain"/>
    <property type="match status" value="1"/>
</dbReference>
<comment type="similarity">
    <text evidence="5">Belongs to the bacterial ribosomal protein bL25 family. CTC subfamily.</text>
</comment>
<reference evidence="8 9" key="1">
    <citation type="submission" date="2020-07" db="EMBL/GenBank/DDBJ databases">
        <title>Roseicoccus Jingziensis gen. nov., sp. nov., isolated from coastal seawater.</title>
        <authorList>
            <person name="Feng X."/>
        </authorList>
    </citation>
    <scope>NUCLEOTIDE SEQUENCE [LARGE SCALE GENOMIC DNA]</scope>
    <source>
        <strain evidence="8 9">N1E253</strain>
    </source>
</reference>